<evidence type="ECO:0000313" key="1">
    <source>
        <dbReference type="EMBL" id="AFK36681.1"/>
    </source>
</evidence>
<dbReference type="GO" id="GO:0005634">
    <property type="term" value="C:nucleus"/>
    <property type="evidence" value="ECO:0007669"/>
    <property type="project" value="InterPro"/>
</dbReference>
<dbReference type="OMA" id="PICTSKT"/>
<dbReference type="InterPro" id="IPR031120">
    <property type="entry name" value="HIR1-like"/>
</dbReference>
<dbReference type="GO" id="GO:0006338">
    <property type="term" value="P:chromatin remodeling"/>
    <property type="evidence" value="ECO:0007669"/>
    <property type="project" value="TreeGrafter"/>
</dbReference>
<organism evidence="1">
    <name type="scientific">Lotus japonicus</name>
    <name type="common">Lotus corniculatus var. japonicus</name>
    <dbReference type="NCBI Taxonomy" id="34305"/>
    <lineage>
        <taxon>Eukaryota</taxon>
        <taxon>Viridiplantae</taxon>
        <taxon>Streptophyta</taxon>
        <taxon>Embryophyta</taxon>
        <taxon>Tracheophyta</taxon>
        <taxon>Spermatophyta</taxon>
        <taxon>Magnoliopsida</taxon>
        <taxon>eudicotyledons</taxon>
        <taxon>Gunneridae</taxon>
        <taxon>Pentapetalae</taxon>
        <taxon>rosids</taxon>
        <taxon>fabids</taxon>
        <taxon>Fabales</taxon>
        <taxon>Fabaceae</taxon>
        <taxon>Papilionoideae</taxon>
        <taxon>50 kb inversion clade</taxon>
        <taxon>NPAAA clade</taxon>
        <taxon>Hologalegina</taxon>
        <taxon>robinioid clade</taxon>
        <taxon>Loteae</taxon>
        <taxon>Lotus</taxon>
    </lineage>
</organism>
<dbReference type="GO" id="GO:0031491">
    <property type="term" value="F:nucleosome binding"/>
    <property type="evidence" value="ECO:0007669"/>
    <property type="project" value="TreeGrafter"/>
</dbReference>
<dbReference type="GO" id="GO:0000417">
    <property type="term" value="C:HIR complex"/>
    <property type="evidence" value="ECO:0007669"/>
    <property type="project" value="TreeGrafter"/>
</dbReference>
<dbReference type="PANTHER" id="PTHR13831">
    <property type="entry name" value="MEMBER OF THE HIR1 FAMILY OF WD-REPEAT PROTEINS"/>
    <property type="match status" value="1"/>
</dbReference>
<reference evidence="1" key="1">
    <citation type="submission" date="2012-05" db="EMBL/GenBank/DDBJ databases">
        <authorList>
            <person name="Krishnakumar V."/>
            <person name="Cheung F."/>
            <person name="Xiao Y."/>
            <person name="Chan A."/>
            <person name="Moskal W.A."/>
            <person name="Town C.D."/>
        </authorList>
    </citation>
    <scope>NUCLEOTIDE SEQUENCE</scope>
</reference>
<protein>
    <submittedName>
        <fullName evidence="1">Uncharacterized protein</fullName>
    </submittedName>
</protein>
<name>I3S8T9_LOTJA</name>
<dbReference type="GO" id="GO:0000785">
    <property type="term" value="C:chromatin"/>
    <property type="evidence" value="ECO:0007669"/>
    <property type="project" value="TreeGrafter"/>
</dbReference>
<dbReference type="GO" id="GO:0006351">
    <property type="term" value="P:DNA-templated transcription"/>
    <property type="evidence" value="ECO:0007669"/>
    <property type="project" value="InterPro"/>
</dbReference>
<sequence length="56" mass="6319">MLGGPICTSKTGRKELQPYNIIVIGSQDRTITVWTTSSPRPLFVAKHFFTQAKHFL</sequence>
<dbReference type="EMBL" id="BT136886">
    <property type="protein sequence ID" value="AFK36681.1"/>
    <property type="molecule type" value="mRNA"/>
</dbReference>
<accession>I3S8T9</accession>
<dbReference type="AlphaFoldDB" id="I3S8T9"/>
<proteinExistence type="evidence at transcript level"/>
<dbReference type="PANTHER" id="PTHR13831:SF0">
    <property type="entry name" value="PROTEIN HIRA"/>
    <property type="match status" value="1"/>
</dbReference>